<name>A0ABV6MGA4_9ACTN</name>
<dbReference type="Proteomes" id="UP001589867">
    <property type="component" value="Unassembled WGS sequence"/>
</dbReference>
<protein>
    <submittedName>
        <fullName evidence="3">MerR family transcriptional regulator</fullName>
    </submittedName>
</protein>
<evidence type="ECO:0000256" key="1">
    <source>
        <dbReference type="ARBA" id="ARBA00023125"/>
    </source>
</evidence>
<dbReference type="Pfam" id="PF13411">
    <property type="entry name" value="MerR_1"/>
    <property type="match status" value="1"/>
</dbReference>
<dbReference type="SMART" id="SM00422">
    <property type="entry name" value="HTH_MERR"/>
    <property type="match status" value="2"/>
</dbReference>
<proteinExistence type="predicted"/>
<reference evidence="3 4" key="1">
    <citation type="submission" date="2024-09" db="EMBL/GenBank/DDBJ databases">
        <authorList>
            <person name="Sun Q."/>
            <person name="Mori K."/>
        </authorList>
    </citation>
    <scope>NUCLEOTIDE SEQUENCE [LARGE SCALE GENOMIC DNA]</scope>
    <source>
        <strain evidence="3 4">TBRC 3947</strain>
    </source>
</reference>
<dbReference type="PROSITE" id="PS50937">
    <property type="entry name" value="HTH_MERR_2"/>
    <property type="match status" value="2"/>
</dbReference>
<feature type="domain" description="HTH merR-type" evidence="2">
    <location>
        <begin position="215"/>
        <end position="284"/>
    </location>
</feature>
<dbReference type="InterPro" id="IPR009061">
    <property type="entry name" value="DNA-bd_dom_put_sf"/>
</dbReference>
<sequence length="328" mass="33241">MRTVDLARAAGVSTQQIRNYEDAGVLPPVPRTASGYRTFDERHLSAVLTYRALAAGHGPEPARAIMRTVLAGDVAGALALVDAGHAGLHEERAALRATASALEAVAALVPPPAPPAAAPAVDSPGPVERVAVGGAGLVGGAVVDGPGPVGGVAVEGVGLLGRVAVDGAGPVDAAAVDRPGPVDGAAVDRAGSVGGLGGGQPSARVEAGRAAASVELSVGELAAKLGVRPSALRVWEAAGLLEPRRERVTGYRRYGPADVRDAQMIRMLRQSGYLFPQIAPILDGLRRTGSSEALREAVARRQAELTRRSAALLDGAAHLSRHLSLPPT</sequence>
<dbReference type="EMBL" id="JBHLUH010000089">
    <property type="protein sequence ID" value="MFC0533775.1"/>
    <property type="molecule type" value="Genomic_DNA"/>
</dbReference>
<dbReference type="Pfam" id="PF00376">
    <property type="entry name" value="MerR"/>
    <property type="match status" value="1"/>
</dbReference>
<keyword evidence="4" id="KW-1185">Reference proteome</keyword>
<evidence type="ECO:0000313" key="3">
    <source>
        <dbReference type="EMBL" id="MFC0533775.1"/>
    </source>
</evidence>
<evidence type="ECO:0000259" key="2">
    <source>
        <dbReference type="PROSITE" id="PS50937"/>
    </source>
</evidence>
<evidence type="ECO:0000313" key="4">
    <source>
        <dbReference type="Proteomes" id="UP001589867"/>
    </source>
</evidence>
<comment type="caution">
    <text evidence="3">The sequence shown here is derived from an EMBL/GenBank/DDBJ whole genome shotgun (WGS) entry which is preliminary data.</text>
</comment>
<dbReference type="Gene3D" id="1.10.1660.10">
    <property type="match status" value="2"/>
</dbReference>
<dbReference type="SUPFAM" id="SSF46955">
    <property type="entry name" value="Putative DNA-binding domain"/>
    <property type="match status" value="2"/>
</dbReference>
<dbReference type="PRINTS" id="PR00040">
    <property type="entry name" value="HTHMERR"/>
</dbReference>
<organism evidence="3 4">
    <name type="scientific">Phytohabitans kaempferiae</name>
    <dbReference type="NCBI Taxonomy" id="1620943"/>
    <lineage>
        <taxon>Bacteria</taxon>
        <taxon>Bacillati</taxon>
        <taxon>Actinomycetota</taxon>
        <taxon>Actinomycetes</taxon>
        <taxon>Micromonosporales</taxon>
        <taxon>Micromonosporaceae</taxon>
    </lineage>
</organism>
<feature type="domain" description="HTH merR-type" evidence="2">
    <location>
        <begin position="1"/>
        <end position="44"/>
    </location>
</feature>
<dbReference type="InterPro" id="IPR000551">
    <property type="entry name" value="MerR-type_HTH_dom"/>
</dbReference>
<keyword evidence="1" id="KW-0238">DNA-binding</keyword>
<dbReference type="InterPro" id="IPR047057">
    <property type="entry name" value="MerR_fam"/>
</dbReference>
<dbReference type="PANTHER" id="PTHR30204:SF93">
    <property type="entry name" value="HTH MERR-TYPE DOMAIN-CONTAINING PROTEIN"/>
    <property type="match status" value="1"/>
</dbReference>
<accession>A0ABV6MGA4</accession>
<dbReference type="RefSeq" id="WP_377261806.1">
    <property type="nucleotide sequence ID" value="NZ_JBHLUH010000089.1"/>
</dbReference>
<dbReference type="PANTHER" id="PTHR30204">
    <property type="entry name" value="REDOX-CYCLING DRUG-SENSING TRANSCRIPTIONAL ACTIVATOR SOXR"/>
    <property type="match status" value="1"/>
</dbReference>
<gene>
    <name evidence="3" type="ORF">ACFFIA_39850</name>
</gene>